<dbReference type="AlphaFoldDB" id="A0AAZ1XFY6"/>
<sequence length="231" mass="25733">MCRMMNVITALALSCFCWIAVSGSEFQTSEVQAGENVTLQCTKVFTYEVQTFWFRLVNGTTVNSIAFITALSSSVNYHAGFQTGKFEMTKNTSDVLLKIKQVDVSDSGLYFCGFVSEGRLNLTVMQLKVGDTDEPQDDMDCISKQAHEVAKLTSVTLGVLSVFLLMVITGLAVKRRKHQTANKEEQNPDHSTNHGSDEVNYAAVTVRPKPKRREIEPNVIYASTRWNQQAT</sequence>
<dbReference type="GO" id="GO:0005886">
    <property type="term" value="C:plasma membrane"/>
    <property type="evidence" value="ECO:0007669"/>
    <property type="project" value="UniProtKB-SubCell"/>
</dbReference>
<dbReference type="PANTHER" id="PTHR19433:SF111">
    <property type="entry name" value="T CELL RECEPTOR ALPHA VARIABLE 4"/>
    <property type="match status" value="1"/>
</dbReference>
<dbReference type="CDD" id="cd00099">
    <property type="entry name" value="IgV"/>
    <property type="match status" value="1"/>
</dbReference>
<evidence type="ECO:0000256" key="8">
    <source>
        <dbReference type="SAM" id="MobiDB-lite"/>
    </source>
</evidence>
<evidence type="ECO:0000256" key="10">
    <source>
        <dbReference type="SAM" id="SignalP"/>
    </source>
</evidence>
<feature type="domain" description="Ig-like" evidence="11">
    <location>
        <begin position="19"/>
        <end position="112"/>
    </location>
</feature>
<dbReference type="PROSITE" id="PS50835">
    <property type="entry name" value="IG_LIKE"/>
    <property type="match status" value="1"/>
</dbReference>
<dbReference type="GO" id="GO:0002376">
    <property type="term" value="P:immune system process"/>
    <property type="evidence" value="ECO:0007669"/>
    <property type="project" value="UniProtKB-KW"/>
</dbReference>
<evidence type="ECO:0000256" key="5">
    <source>
        <dbReference type="ARBA" id="ARBA00023136"/>
    </source>
</evidence>
<reference evidence="13" key="1">
    <citation type="submission" date="2020-03" db="EMBL/GenBank/DDBJ databases">
        <title>Evolution of repeat sequences and sex chromosomes of tilapia species revealed by chromosome-level genomes.</title>
        <authorList>
            <person name="Xu L."/>
            <person name="Tao W."/>
            <person name="Wang D."/>
            <person name="Zhou Q."/>
        </authorList>
    </citation>
    <scope>NUCLEOTIDE SEQUENCE [LARGE SCALE GENOMIC DNA]</scope>
    <source>
        <strain evidence="13">Israel</strain>
    </source>
</reference>
<dbReference type="Ensembl" id="ENSOABT00000069283.1">
    <property type="protein sequence ID" value="ENSOABP00000066533.1"/>
    <property type="gene ID" value="ENSOABG00000037013.1"/>
</dbReference>
<keyword evidence="6" id="KW-1015">Disulfide bond</keyword>
<dbReference type="InterPro" id="IPR007110">
    <property type="entry name" value="Ig-like_dom"/>
</dbReference>
<feature type="compositionally biased region" description="Basic and acidic residues" evidence="8">
    <location>
        <begin position="181"/>
        <end position="197"/>
    </location>
</feature>
<keyword evidence="9" id="KW-1133">Transmembrane helix</keyword>
<keyword evidence="4" id="KW-0391">Immunity</keyword>
<dbReference type="Pfam" id="PF07686">
    <property type="entry name" value="V-set"/>
    <property type="match status" value="1"/>
</dbReference>
<dbReference type="SUPFAM" id="SSF48726">
    <property type="entry name" value="Immunoglobulin"/>
    <property type="match status" value="1"/>
</dbReference>
<reference evidence="12" key="3">
    <citation type="submission" date="2025-09" db="UniProtKB">
        <authorList>
            <consortium name="Ensembl"/>
        </authorList>
    </citation>
    <scope>IDENTIFICATION</scope>
</reference>
<feature type="transmembrane region" description="Helical" evidence="9">
    <location>
        <begin position="152"/>
        <end position="173"/>
    </location>
</feature>
<dbReference type="PANTHER" id="PTHR19433">
    <property type="entry name" value="T-CELL RECEPTOR ALPHA CHAIN V REGION-RELATED"/>
    <property type="match status" value="1"/>
</dbReference>
<keyword evidence="5 9" id="KW-0472">Membrane</keyword>
<gene>
    <name evidence="12" type="primary">RAB7A</name>
</gene>
<feature type="region of interest" description="Disordered" evidence="8">
    <location>
        <begin position="177"/>
        <end position="201"/>
    </location>
</feature>
<evidence type="ECO:0000256" key="6">
    <source>
        <dbReference type="ARBA" id="ARBA00023157"/>
    </source>
</evidence>
<evidence type="ECO:0000256" key="4">
    <source>
        <dbReference type="ARBA" id="ARBA00022859"/>
    </source>
</evidence>
<dbReference type="InterPro" id="IPR036179">
    <property type="entry name" value="Ig-like_dom_sf"/>
</dbReference>
<evidence type="ECO:0000313" key="13">
    <source>
        <dbReference type="Proteomes" id="UP000472276"/>
    </source>
</evidence>
<evidence type="ECO:0000313" key="12">
    <source>
        <dbReference type="Ensembl" id="ENSOABP00000066533.1"/>
    </source>
</evidence>
<dbReference type="Gene3D" id="2.60.40.10">
    <property type="entry name" value="Immunoglobulins"/>
    <property type="match status" value="1"/>
</dbReference>
<dbReference type="InterPro" id="IPR013106">
    <property type="entry name" value="Ig_V-set"/>
</dbReference>
<feature type="chain" id="PRO_5044219681" description="Ig-like domain-containing protein" evidence="10">
    <location>
        <begin position="24"/>
        <end position="231"/>
    </location>
</feature>
<evidence type="ECO:0000256" key="7">
    <source>
        <dbReference type="ARBA" id="ARBA00023180"/>
    </source>
</evidence>
<dbReference type="SMART" id="SM00406">
    <property type="entry name" value="IGv"/>
    <property type="match status" value="1"/>
</dbReference>
<dbReference type="SMART" id="SM00409">
    <property type="entry name" value="IG"/>
    <property type="match status" value="1"/>
</dbReference>
<evidence type="ECO:0000259" key="11">
    <source>
        <dbReference type="PROSITE" id="PS50835"/>
    </source>
</evidence>
<dbReference type="InterPro" id="IPR013783">
    <property type="entry name" value="Ig-like_fold"/>
</dbReference>
<protein>
    <recommendedName>
        <fullName evidence="11">Ig-like domain-containing protein</fullName>
    </recommendedName>
</protein>
<evidence type="ECO:0000256" key="2">
    <source>
        <dbReference type="ARBA" id="ARBA00022475"/>
    </source>
</evidence>
<reference evidence="12" key="2">
    <citation type="submission" date="2025-08" db="UniProtKB">
        <authorList>
            <consortium name="Ensembl"/>
        </authorList>
    </citation>
    <scope>IDENTIFICATION</scope>
</reference>
<dbReference type="InterPro" id="IPR003599">
    <property type="entry name" value="Ig_sub"/>
</dbReference>
<feature type="signal peptide" evidence="10">
    <location>
        <begin position="1"/>
        <end position="23"/>
    </location>
</feature>
<evidence type="ECO:0000256" key="9">
    <source>
        <dbReference type="SAM" id="Phobius"/>
    </source>
</evidence>
<keyword evidence="3 10" id="KW-0732">Signal</keyword>
<keyword evidence="13" id="KW-1185">Reference proteome</keyword>
<comment type="subcellular location">
    <subcellularLocation>
        <location evidence="1">Cell membrane</location>
    </subcellularLocation>
</comment>
<dbReference type="Proteomes" id="UP000472276">
    <property type="component" value="Unassembled WGS sequence"/>
</dbReference>
<evidence type="ECO:0000256" key="1">
    <source>
        <dbReference type="ARBA" id="ARBA00004236"/>
    </source>
</evidence>
<name>A0AAZ1XFY6_OREAU</name>
<proteinExistence type="predicted"/>
<dbReference type="GO" id="GO:0009617">
    <property type="term" value="P:response to bacterium"/>
    <property type="evidence" value="ECO:0007669"/>
    <property type="project" value="TreeGrafter"/>
</dbReference>
<organism evidence="12 13">
    <name type="scientific">Oreochromis aureus</name>
    <name type="common">Israeli tilapia</name>
    <name type="synonym">Chromis aureus</name>
    <dbReference type="NCBI Taxonomy" id="47969"/>
    <lineage>
        <taxon>Eukaryota</taxon>
        <taxon>Metazoa</taxon>
        <taxon>Chordata</taxon>
        <taxon>Craniata</taxon>
        <taxon>Vertebrata</taxon>
        <taxon>Euteleostomi</taxon>
        <taxon>Actinopterygii</taxon>
        <taxon>Neopterygii</taxon>
        <taxon>Teleostei</taxon>
        <taxon>Neoteleostei</taxon>
        <taxon>Acanthomorphata</taxon>
        <taxon>Ovalentaria</taxon>
        <taxon>Cichlomorphae</taxon>
        <taxon>Cichliformes</taxon>
        <taxon>Cichlidae</taxon>
        <taxon>African cichlids</taxon>
        <taxon>Pseudocrenilabrinae</taxon>
        <taxon>Oreochromini</taxon>
        <taxon>Oreochromis</taxon>
    </lineage>
</organism>
<keyword evidence="2" id="KW-1003">Cell membrane</keyword>
<dbReference type="PROSITE" id="PS51257">
    <property type="entry name" value="PROKAR_LIPOPROTEIN"/>
    <property type="match status" value="1"/>
</dbReference>
<dbReference type="InterPro" id="IPR052051">
    <property type="entry name" value="TCR_complex_component"/>
</dbReference>
<keyword evidence="9" id="KW-0812">Transmembrane</keyword>
<keyword evidence="7" id="KW-0325">Glycoprotein</keyword>
<accession>A0AAZ1XFY6</accession>
<evidence type="ECO:0000256" key="3">
    <source>
        <dbReference type="ARBA" id="ARBA00022729"/>
    </source>
</evidence>